<name>A0AAW2SKP2_SESRA</name>
<accession>A0AAW2SKP2</accession>
<organism evidence="1">
    <name type="scientific">Sesamum radiatum</name>
    <name type="common">Black benniseed</name>
    <dbReference type="NCBI Taxonomy" id="300843"/>
    <lineage>
        <taxon>Eukaryota</taxon>
        <taxon>Viridiplantae</taxon>
        <taxon>Streptophyta</taxon>
        <taxon>Embryophyta</taxon>
        <taxon>Tracheophyta</taxon>
        <taxon>Spermatophyta</taxon>
        <taxon>Magnoliopsida</taxon>
        <taxon>eudicotyledons</taxon>
        <taxon>Gunneridae</taxon>
        <taxon>Pentapetalae</taxon>
        <taxon>asterids</taxon>
        <taxon>lamiids</taxon>
        <taxon>Lamiales</taxon>
        <taxon>Pedaliaceae</taxon>
        <taxon>Sesamum</taxon>
    </lineage>
</organism>
<reference evidence="1" key="2">
    <citation type="journal article" date="2024" name="Plant">
        <title>Genomic evolution and insights into agronomic trait innovations of Sesamum species.</title>
        <authorList>
            <person name="Miao H."/>
            <person name="Wang L."/>
            <person name="Qu L."/>
            <person name="Liu H."/>
            <person name="Sun Y."/>
            <person name="Le M."/>
            <person name="Wang Q."/>
            <person name="Wei S."/>
            <person name="Zheng Y."/>
            <person name="Lin W."/>
            <person name="Duan Y."/>
            <person name="Cao H."/>
            <person name="Xiong S."/>
            <person name="Wang X."/>
            <person name="Wei L."/>
            <person name="Li C."/>
            <person name="Ma Q."/>
            <person name="Ju M."/>
            <person name="Zhao R."/>
            <person name="Li G."/>
            <person name="Mu C."/>
            <person name="Tian Q."/>
            <person name="Mei H."/>
            <person name="Zhang T."/>
            <person name="Gao T."/>
            <person name="Zhang H."/>
        </authorList>
    </citation>
    <scope>NUCLEOTIDE SEQUENCE</scope>
    <source>
        <strain evidence="1">G02</strain>
    </source>
</reference>
<sequence>MEPAKQRISTPMLKGGVSLGWGSAWSRILRRMDMGGWDRLPPNLISIDVLVMQFPLGKGSLSSRALKMFLDVLGVLLLIGVWTAEGTYSCLPGGWIIRGGGLHGRLVWTAVMGIHWAMLLDWADG</sequence>
<dbReference type="EMBL" id="JACGWJ010000010">
    <property type="protein sequence ID" value="KAL0392999.1"/>
    <property type="molecule type" value="Genomic_DNA"/>
</dbReference>
<proteinExistence type="predicted"/>
<dbReference type="AlphaFoldDB" id="A0AAW2SKP2"/>
<reference evidence="1" key="1">
    <citation type="submission" date="2020-06" db="EMBL/GenBank/DDBJ databases">
        <authorList>
            <person name="Li T."/>
            <person name="Hu X."/>
            <person name="Zhang T."/>
            <person name="Song X."/>
            <person name="Zhang H."/>
            <person name="Dai N."/>
            <person name="Sheng W."/>
            <person name="Hou X."/>
            <person name="Wei L."/>
        </authorList>
    </citation>
    <scope>NUCLEOTIDE SEQUENCE</scope>
    <source>
        <strain evidence="1">G02</strain>
        <tissue evidence="1">Leaf</tissue>
    </source>
</reference>
<evidence type="ECO:0000313" key="1">
    <source>
        <dbReference type="EMBL" id="KAL0392999.1"/>
    </source>
</evidence>
<protein>
    <submittedName>
        <fullName evidence="1">Uncharacterized protein</fullName>
    </submittedName>
</protein>
<gene>
    <name evidence="1" type="ORF">Sradi_2522700</name>
</gene>
<comment type="caution">
    <text evidence="1">The sequence shown here is derived from an EMBL/GenBank/DDBJ whole genome shotgun (WGS) entry which is preliminary data.</text>
</comment>